<evidence type="ECO:0000256" key="2">
    <source>
        <dbReference type="ARBA" id="ARBA00022490"/>
    </source>
</evidence>
<feature type="non-terminal residue" evidence="6">
    <location>
        <position position="1"/>
    </location>
</feature>
<dbReference type="Pfam" id="PF07679">
    <property type="entry name" value="I-set"/>
    <property type="match status" value="1"/>
</dbReference>
<accession>Q4RC52</accession>
<protein>
    <submittedName>
        <fullName evidence="6">Chromosome undetermined SCAF19878, whole genome shotgun sequence</fullName>
    </submittedName>
</protein>
<dbReference type="EMBL" id="CAAE01019878">
    <property type="protein sequence ID" value="CAG14031.1"/>
    <property type="molecule type" value="Genomic_DNA"/>
</dbReference>
<feature type="non-terminal residue" evidence="6">
    <location>
        <position position="111"/>
    </location>
</feature>
<evidence type="ECO:0000256" key="3">
    <source>
        <dbReference type="ARBA" id="ARBA00022553"/>
    </source>
</evidence>
<evidence type="ECO:0000259" key="5">
    <source>
        <dbReference type="PROSITE" id="PS50835"/>
    </source>
</evidence>
<dbReference type="PROSITE" id="PS50835">
    <property type="entry name" value="IG_LIKE"/>
    <property type="match status" value="1"/>
</dbReference>
<name>Q4RC52_TETNG</name>
<evidence type="ECO:0000256" key="1">
    <source>
        <dbReference type="ARBA" id="ARBA00004496"/>
    </source>
</evidence>
<comment type="subcellular location">
    <subcellularLocation>
        <location evidence="1">Cytoplasm</location>
    </subcellularLocation>
</comment>
<dbReference type="InterPro" id="IPR036179">
    <property type="entry name" value="Ig-like_dom_sf"/>
</dbReference>
<dbReference type="AlphaFoldDB" id="Q4RC52"/>
<dbReference type="InterPro" id="IPR013098">
    <property type="entry name" value="Ig_I-set"/>
</dbReference>
<evidence type="ECO:0000313" key="6">
    <source>
        <dbReference type="EMBL" id="CAG14031.1"/>
    </source>
</evidence>
<dbReference type="KEGG" id="tng:GSTEN00037887G001"/>
<dbReference type="InterPro" id="IPR052385">
    <property type="entry name" value="Obscurin/Obscurin-like_Reg"/>
</dbReference>
<dbReference type="InterPro" id="IPR013783">
    <property type="entry name" value="Ig-like_fold"/>
</dbReference>
<keyword evidence="3" id="KW-0597">Phosphoprotein</keyword>
<dbReference type="SUPFAM" id="SSF48726">
    <property type="entry name" value="Immunoglobulin"/>
    <property type="match status" value="1"/>
</dbReference>
<evidence type="ECO:0000256" key="4">
    <source>
        <dbReference type="ARBA" id="ARBA00023157"/>
    </source>
</evidence>
<dbReference type="PANTHER" id="PTHR35971">
    <property type="entry name" value="SI:DKEY-31G6.6"/>
    <property type="match status" value="1"/>
</dbReference>
<dbReference type="PANTHER" id="PTHR35971:SF5">
    <property type="entry name" value="OBSCURIN LIKE CYTOSKELETAL ADAPTOR 1"/>
    <property type="match status" value="1"/>
</dbReference>
<organism evidence="6">
    <name type="scientific">Tetraodon nigroviridis</name>
    <name type="common">Spotted green pufferfish</name>
    <name type="synonym">Chelonodon nigroviridis</name>
    <dbReference type="NCBI Taxonomy" id="99883"/>
    <lineage>
        <taxon>Eukaryota</taxon>
        <taxon>Metazoa</taxon>
        <taxon>Chordata</taxon>
        <taxon>Craniata</taxon>
        <taxon>Vertebrata</taxon>
        <taxon>Euteleostomi</taxon>
        <taxon>Actinopterygii</taxon>
        <taxon>Neopterygii</taxon>
        <taxon>Teleostei</taxon>
        <taxon>Neoteleostei</taxon>
        <taxon>Acanthomorphata</taxon>
        <taxon>Eupercaria</taxon>
        <taxon>Tetraodontiformes</taxon>
        <taxon>Tetradontoidea</taxon>
        <taxon>Tetraodontidae</taxon>
        <taxon>Tetraodon</taxon>
    </lineage>
</organism>
<dbReference type="Gene3D" id="2.60.40.10">
    <property type="entry name" value="Immunoglobulins"/>
    <property type="match status" value="1"/>
</dbReference>
<keyword evidence="2" id="KW-0963">Cytoplasm</keyword>
<reference evidence="6" key="1">
    <citation type="journal article" date="2004" name="Nature">
        <title>Genome duplication in the teleost fish Tetraodon nigroviridis reveals the early vertebrate proto-karyotype.</title>
        <authorList>
            <person name="Jaillon O."/>
            <person name="Aury J.-M."/>
            <person name="Brunet F."/>
            <person name="Petit J.-L."/>
            <person name="Stange-Thomann N."/>
            <person name="Mauceli E."/>
            <person name="Bouneau L."/>
            <person name="Fischer C."/>
            <person name="Ozouf-Costaz C."/>
            <person name="Bernot A."/>
            <person name="Nicaud S."/>
            <person name="Jaffe D."/>
            <person name="Fisher S."/>
            <person name="Lutfalla G."/>
            <person name="Dossat C."/>
            <person name="Segurens B."/>
            <person name="Dasilva C."/>
            <person name="Salanoubat M."/>
            <person name="Levy M."/>
            <person name="Boudet N."/>
            <person name="Castellano S."/>
            <person name="Anthouard V."/>
            <person name="Jubin C."/>
            <person name="Castelli V."/>
            <person name="Katinka M."/>
            <person name="Vacherie B."/>
            <person name="Biemont C."/>
            <person name="Skalli Z."/>
            <person name="Cattolico L."/>
            <person name="Poulain J."/>
            <person name="De Berardinis V."/>
            <person name="Cruaud C."/>
            <person name="Duprat S."/>
            <person name="Brottier P."/>
            <person name="Coutanceau J.-P."/>
            <person name="Gouzy J."/>
            <person name="Parra G."/>
            <person name="Lardier G."/>
            <person name="Chapple C."/>
            <person name="McKernan K.J."/>
            <person name="McEwan P."/>
            <person name="Bosak S."/>
            <person name="Kellis M."/>
            <person name="Volff J.-N."/>
            <person name="Guigo R."/>
            <person name="Zody M.C."/>
            <person name="Mesirov J."/>
            <person name="Lindblad-Toh K."/>
            <person name="Birren B."/>
            <person name="Nusbaum C."/>
            <person name="Kahn D."/>
            <person name="Robinson-Rechavi M."/>
            <person name="Laudet V."/>
            <person name="Schachter V."/>
            <person name="Quetier F."/>
            <person name="Saurin W."/>
            <person name="Scarpelli C."/>
            <person name="Wincker P."/>
            <person name="Lander E.S."/>
            <person name="Weissenbach J."/>
            <person name="Roest Crollius H."/>
        </authorList>
    </citation>
    <scope>NUCLEOTIDE SEQUENCE [LARGE SCALE GENOMIC DNA]</scope>
</reference>
<proteinExistence type="predicted"/>
<sequence length="111" mass="12462">QTGHSTCHLVNSVTVSVPEPEIQMDFVVPLKDVTVPEKKQAKFECTITKDVSKVMWYRGDDIITTDQKYDIIDDGKKHILVINCCEFDDEDQYTVAVLGKTSAARLTVEGK</sequence>
<dbReference type="OrthoDB" id="5969272at2759"/>
<keyword evidence="4" id="KW-1015">Disulfide bond</keyword>
<gene>
    <name evidence="6" type="ORF">GSTENG00037887001</name>
</gene>
<feature type="domain" description="Ig-like" evidence="5">
    <location>
        <begin position="20"/>
        <end position="107"/>
    </location>
</feature>
<reference evidence="6" key="2">
    <citation type="submission" date="2004-02" db="EMBL/GenBank/DDBJ databases">
        <authorList>
            <consortium name="Genoscope"/>
            <consortium name="Whitehead Institute Centre for Genome Research"/>
        </authorList>
    </citation>
    <scope>NUCLEOTIDE SEQUENCE</scope>
</reference>
<dbReference type="FunFam" id="2.60.40.10:FF:001581">
    <property type="entry name" value="titin isoform X1"/>
    <property type="match status" value="1"/>
</dbReference>
<dbReference type="GO" id="GO:0005737">
    <property type="term" value="C:cytoplasm"/>
    <property type="evidence" value="ECO:0007669"/>
    <property type="project" value="UniProtKB-SubCell"/>
</dbReference>
<dbReference type="InterPro" id="IPR007110">
    <property type="entry name" value="Ig-like_dom"/>
</dbReference>